<name>A0A382ZCJ3_9ZZZZ</name>
<accession>A0A382ZCJ3</accession>
<dbReference type="PROSITE" id="PS51257">
    <property type="entry name" value="PROKAR_LIPOPROTEIN"/>
    <property type="match status" value="1"/>
</dbReference>
<evidence type="ECO:0000313" key="1">
    <source>
        <dbReference type="EMBL" id="SVD92939.1"/>
    </source>
</evidence>
<sequence length="137" mass="15651">MRTALLALSCAAAMGCAQVDPPGPFAQVEEKVWRIVNRSATGRDGIFVQATLRSFAYEIANFYANAEREGLDQEQLESRLSQFIYGFVDSDYPMEDGTDINSLYFQYLIYVNPSFDPGNPIQKRVFNVWRDDYVQRL</sequence>
<reference evidence="1" key="1">
    <citation type="submission" date="2018-05" db="EMBL/GenBank/DDBJ databases">
        <authorList>
            <person name="Lanie J.A."/>
            <person name="Ng W.-L."/>
            <person name="Kazmierczak K.M."/>
            <person name="Andrzejewski T.M."/>
            <person name="Davidsen T.M."/>
            <person name="Wayne K.J."/>
            <person name="Tettelin H."/>
            <person name="Glass J.I."/>
            <person name="Rusch D."/>
            <person name="Podicherti R."/>
            <person name="Tsui H.-C.T."/>
            <person name="Winkler M.E."/>
        </authorList>
    </citation>
    <scope>NUCLEOTIDE SEQUENCE</scope>
</reference>
<gene>
    <name evidence="1" type="ORF">METZ01_LOCUS445793</name>
</gene>
<organism evidence="1">
    <name type="scientific">marine metagenome</name>
    <dbReference type="NCBI Taxonomy" id="408172"/>
    <lineage>
        <taxon>unclassified sequences</taxon>
        <taxon>metagenomes</taxon>
        <taxon>ecological metagenomes</taxon>
    </lineage>
</organism>
<protein>
    <submittedName>
        <fullName evidence="1">Uncharacterized protein</fullName>
    </submittedName>
</protein>
<feature type="non-terminal residue" evidence="1">
    <location>
        <position position="137"/>
    </location>
</feature>
<dbReference type="AlphaFoldDB" id="A0A382ZCJ3"/>
<proteinExistence type="predicted"/>
<dbReference type="EMBL" id="UINC01182622">
    <property type="protein sequence ID" value="SVD92939.1"/>
    <property type="molecule type" value="Genomic_DNA"/>
</dbReference>